<gene>
    <name evidence="1" type="ORF">KSP40_PGU018363</name>
</gene>
<name>A0ABR2MTN2_9ASPA</name>
<dbReference type="EMBL" id="JBBWWR010000004">
    <property type="protein sequence ID" value="KAK8967577.1"/>
    <property type="molecule type" value="Genomic_DNA"/>
</dbReference>
<reference evidence="1 2" key="1">
    <citation type="journal article" date="2022" name="Nat. Plants">
        <title>Genomes of leafy and leafless Platanthera orchids illuminate the evolution of mycoheterotrophy.</title>
        <authorList>
            <person name="Li M.H."/>
            <person name="Liu K.W."/>
            <person name="Li Z."/>
            <person name="Lu H.C."/>
            <person name="Ye Q.L."/>
            <person name="Zhang D."/>
            <person name="Wang J.Y."/>
            <person name="Li Y.F."/>
            <person name="Zhong Z.M."/>
            <person name="Liu X."/>
            <person name="Yu X."/>
            <person name="Liu D.K."/>
            <person name="Tu X.D."/>
            <person name="Liu B."/>
            <person name="Hao Y."/>
            <person name="Liao X.Y."/>
            <person name="Jiang Y.T."/>
            <person name="Sun W.H."/>
            <person name="Chen J."/>
            <person name="Chen Y.Q."/>
            <person name="Ai Y."/>
            <person name="Zhai J.W."/>
            <person name="Wu S.S."/>
            <person name="Zhou Z."/>
            <person name="Hsiao Y.Y."/>
            <person name="Wu W.L."/>
            <person name="Chen Y.Y."/>
            <person name="Lin Y.F."/>
            <person name="Hsu J.L."/>
            <person name="Li C.Y."/>
            <person name="Wang Z.W."/>
            <person name="Zhao X."/>
            <person name="Zhong W.Y."/>
            <person name="Ma X.K."/>
            <person name="Ma L."/>
            <person name="Huang J."/>
            <person name="Chen G.Z."/>
            <person name="Huang M.Z."/>
            <person name="Huang L."/>
            <person name="Peng D.H."/>
            <person name="Luo Y.B."/>
            <person name="Zou S.Q."/>
            <person name="Chen S.P."/>
            <person name="Lan S."/>
            <person name="Tsai W.C."/>
            <person name="Van de Peer Y."/>
            <person name="Liu Z.J."/>
        </authorList>
    </citation>
    <scope>NUCLEOTIDE SEQUENCE [LARGE SCALE GENOMIC DNA]</scope>
    <source>
        <strain evidence="1">Lor288</strain>
    </source>
</reference>
<dbReference type="Proteomes" id="UP001412067">
    <property type="component" value="Unassembled WGS sequence"/>
</dbReference>
<comment type="caution">
    <text evidence="1">The sequence shown here is derived from an EMBL/GenBank/DDBJ whole genome shotgun (WGS) entry which is preliminary data.</text>
</comment>
<accession>A0ABR2MTN2</accession>
<keyword evidence="2" id="KW-1185">Reference proteome</keyword>
<sequence>MGFGFVRLCNYLRRRIADKGSDSAVLSSSSDFPSTDHDFTRFQSRKVERKWRNREEKSVTVDGEYDMVIVPSDCGCCGSGSESHGSDWSVGWMEPHAPEFQADSGDTESDFVVLVPCYSNSGFEKKTDSRQNGFYYVMPINTPAGSNMDVVPNLTTTRDVSRMLVHSKHPV</sequence>
<protein>
    <submittedName>
        <fullName evidence="1">Uncharacterized protein</fullName>
    </submittedName>
</protein>
<organism evidence="1 2">
    <name type="scientific">Platanthera guangdongensis</name>
    <dbReference type="NCBI Taxonomy" id="2320717"/>
    <lineage>
        <taxon>Eukaryota</taxon>
        <taxon>Viridiplantae</taxon>
        <taxon>Streptophyta</taxon>
        <taxon>Embryophyta</taxon>
        <taxon>Tracheophyta</taxon>
        <taxon>Spermatophyta</taxon>
        <taxon>Magnoliopsida</taxon>
        <taxon>Liliopsida</taxon>
        <taxon>Asparagales</taxon>
        <taxon>Orchidaceae</taxon>
        <taxon>Orchidoideae</taxon>
        <taxon>Orchideae</taxon>
        <taxon>Orchidinae</taxon>
        <taxon>Platanthera</taxon>
    </lineage>
</organism>
<dbReference type="PANTHER" id="PTHR34464">
    <property type="entry name" value="OS09G0376300 PROTEIN"/>
    <property type="match status" value="1"/>
</dbReference>
<evidence type="ECO:0000313" key="1">
    <source>
        <dbReference type="EMBL" id="KAK8967577.1"/>
    </source>
</evidence>
<dbReference type="PANTHER" id="PTHR34464:SF3">
    <property type="entry name" value="OS09G0376300 PROTEIN"/>
    <property type="match status" value="1"/>
</dbReference>
<evidence type="ECO:0000313" key="2">
    <source>
        <dbReference type="Proteomes" id="UP001412067"/>
    </source>
</evidence>
<proteinExistence type="predicted"/>